<dbReference type="InterPro" id="IPR006342">
    <property type="entry name" value="FkbM_mtfrase"/>
</dbReference>
<sequence>MKTHQRTFLGRMKLMAQKCSRKALLLAFAGCLFLIILTRAFTSKENIDNIETEGTSRPAMERSSPETEDLFLHPDLVGKDMHDEAVIKAAQEALIAPSHDVPYHLDNPNRRFFSQHGQDIYLKEVFKDTRGGFFFEVGAFTGETYSNTLLLERELGWTGVLMEPTPSSYRALKSKNRRAHIMRACIAPDTNYSELLLDVGKINANENTLTNAEKTQNSVRVPCYPFYSVMAALGNPVVDYMSLDVEGVEMNVLKSIPWNDVKIRVITIEIIWAAEGPEGIKKFMEGRGFEFIRQLDFDYLFFNKKLSDGLNREFKV</sequence>
<dbReference type="InterPro" id="IPR053202">
    <property type="entry name" value="EGF_Rcpt_Signaling_Reg"/>
</dbReference>
<dbReference type="PANTHER" id="PTHR34009:SF2">
    <property type="entry name" value="PROTEIN STAR"/>
    <property type="match status" value="1"/>
</dbReference>
<accession>A0A8B7NEM6</accession>
<evidence type="ECO:0000259" key="1">
    <source>
        <dbReference type="Pfam" id="PF05050"/>
    </source>
</evidence>
<keyword evidence="2" id="KW-1185">Reference proteome</keyword>
<dbReference type="GO" id="GO:0031902">
    <property type="term" value="C:late endosome membrane"/>
    <property type="evidence" value="ECO:0007669"/>
    <property type="project" value="TreeGrafter"/>
</dbReference>
<dbReference type="GO" id="GO:0005789">
    <property type="term" value="C:endoplasmic reticulum membrane"/>
    <property type="evidence" value="ECO:0007669"/>
    <property type="project" value="TreeGrafter"/>
</dbReference>
<dbReference type="Proteomes" id="UP000694843">
    <property type="component" value="Unplaced"/>
</dbReference>
<proteinExistence type="predicted"/>
<name>A0A8B7NEM6_HYAAZ</name>
<organism evidence="2 3">
    <name type="scientific">Hyalella azteca</name>
    <name type="common">Amphipod</name>
    <dbReference type="NCBI Taxonomy" id="294128"/>
    <lineage>
        <taxon>Eukaryota</taxon>
        <taxon>Metazoa</taxon>
        <taxon>Ecdysozoa</taxon>
        <taxon>Arthropoda</taxon>
        <taxon>Crustacea</taxon>
        <taxon>Multicrustacea</taxon>
        <taxon>Malacostraca</taxon>
        <taxon>Eumalacostraca</taxon>
        <taxon>Peracarida</taxon>
        <taxon>Amphipoda</taxon>
        <taxon>Senticaudata</taxon>
        <taxon>Talitrida</taxon>
        <taxon>Talitroidea</taxon>
        <taxon>Hyalellidae</taxon>
        <taxon>Hyalella</taxon>
    </lineage>
</organism>
<dbReference type="SUPFAM" id="SSF53335">
    <property type="entry name" value="S-adenosyl-L-methionine-dependent methyltransferases"/>
    <property type="match status" value="1"/>
</dbReference>
<evidence type="ECO:0000313" key="3">
    <source>
        <dbReference type="RefSeq" id="XP_018012077.1"/>
    </source>
</evidence>
<dbReference type="Gene3D" id="3.40.50.150">
    <property type="entry name" value="Vaccinia Virus protein VP39"/>
    <property type="match status" value="1"/>
</dbReference>
<protein>
    <submittedName>
        <fullName evidence="3">Uncharacterized protein LOC108669283 isoform X1</fullName>
    </submittedName>
</protein>
<dbReference type="RefSeq" id="XP_018012077.1">
    <property type="nucleotide sequence ID" value="XM_018156588.2"/>
</dbReference>
<dbReference type="InterPro" id="IPR029063">
    <property type="entry name" value="SAM-dependent_MTases_sf"/>
</dbReference>
<dbReference type="GeneID" id="108669283"/>
<gene>
    <name evidence="3" type="primary">LOC108669283</name>
</gene>
<dbReference type="GO" id="GO:0006888">
    <property type="term" value="P:endoplasmic reticulum to Golgi vesicle-mediated transport"/>
    <property type="evidence" value="ECO:0007669"/>
    <property type="project" value="TreeGrafter"/>
</dbReference>
<dbReference type="GO" id="GO:0005794">
    <property type="term" value="C:Golgi apparatus"/>
    <property type="evidence" value="ECO:0007669"/>
    <property type="project" value="TreeGrafter"/>
</dbReference>
<dbReference type="OMA" id="VFAVETY"/>
<feature type="domain" description="Methyltransferase FkbM" evidence="1">
    <location>
        <begin position="136"/>
        <end position="291"/>
    </location>
</feature>
<dbReference type="OrthoDB" id="6357215at2759"/>
<dbReference type="AlphaFoldDB" id="A0A8B7NEM6"/>
<evidence type="ECO:0000313" key="2">
    <source>
        <dbReference type="Proteomes" id="UP000694843"/>
    </source>
</evidence>
<dbReference type="KEGG" id="hazt:108669283"/>
<dbReference type="PANTHER" id="PTHR34009">
    <property type="entry name" value="PROTEIN STAR"/>
    <property type="match status" value="1"/>
</dbReference>
<reference evidence="3" key="1">
    <citation type="submission" date="2025-08" db="UniProtKB">
        <authorList>
            <consortium name="RefSeq"/>
        </authorList>
    </citation>
    <scope>IDENTIFICATION</scope>
    <source>
        <tissue evidence="3">Whole organism</tissue>
    </source>
</reference>
<dbReference type="Pfam" id="PF05050">
    <property type="entry name" value="Methyltransf_21"/>
    <property type="match status" value="1"/>
</dbReference>
<dbReference type="GO" id="GO:0005886">
    <property type="term" value="C:plasma membrane"/>
    <property type="evidence" value="ECO:0007669"/>
    <property type="project" value="TreeGrafter"/>
</dbReference>
<dbReference type="GO" id="GO:0016197">
    <property type="term" value="P:endosomal transport"/>
    <property type="evidence" value="ECO:0007669"/>
    <property type="project" value="TreeGrafter"/>
</dbReference>